<feature type="domain" description="Bacterial type II secretion system protein E" evidence="4">
    <location>
        <begin position="638"/>
        <end position="652"/>
    </location>
</feature>
<dbReference type="RefSeq" id="WP_252768388.1">
    <property type="nucleotide sequence ID" value="NZ_JAMXMC010000002.1"/>
</dbReference>
<keyword evidence="3" id="KW-0067">ATP-binding</keyword>
<accession>A0ABT1BI87</accession>
<dbReference type="CDD" id="cd01129">
    <property type="entry name" value="PulE-GspE-like"/>
    <property type="match status" value="1"/>
</dbReference>
<evidence type="ECO:0000256" key="2">
    <source>
        <dbReference type="ARBA" id="ARBA00022741"/>
    </source>
</evidence>
<proteinExistence type="inferred from homology"/>
<comment type="caution">
    <text evidence="5">The sequence shown here is derived from an EMBL/GenBank/DDBJ whole genome shotgun (WGS) entry which is preliminary data.</text>
</comment>
<dbReference type="Gene3D" id="3.30.450.90">
    <property type="match status" value="1"/>
</dbReference>
<dbReference type="SUPFAM" id="SSF160246">
    <property type="entry name" value="EspE N-terminal domain-like"/>
    <property type="match status" value="2"/>
</dbReference>
<dbReference type="PROSITE" id="PS00662">
    <property type="entry name" value="T2SP_E"/>
    <property type="match status" value="1"/>
</dbReference>
<dbReference type="InterPro" id="IPR027417">
    <property type="entry name" value="P-loop_NTPase"/>
</dbReference>
<dbReference type="Gene3D" id="3.30.300.160">
    <property type="entry name" value="Type II secretion system, protein E, N-terminal domain"/>
    <property type="match status" value="1"/>
</dbReference>
<organism evidence="5 6">
    <name type="scientific">Ideonella oryzae</name>
    <dbReference type="NCBI Taxonomy" id="2937441"/>
    <lineage>
        <taxon>Bacteria</taxon>
        <taxon>Pseudomonadati</taxon>
        <taxon>Pseudomonadota</taxon>
        <taxon>Betaproteobacteria</taxon>
        <taxon>Burkholderiales</taxon>
        <taxon>Sphaerotilaceae</taxon>
        <taxon>Ideonella</taxon>
    </lineage>
</organism>
<dbReference type="Pfam" id="PF00437">
    <property type="entry name" value="T2SSE"/>
    <property type="match status" value="1"/>
</dbReference>
<dbReference type="InterPro" id="IPR001482">
    <property type="entry name" value="T2SS/T4SS_dom"/>
</dbReference>
<name>A0ABT1BI87_9BURK</name>
<dbReference type="EMBL" id="JAMXMC010000002">
    <property type="protein sequence ID" value="MCO5975925.1"/>
    <property type="molecule type" value="Genomic_DNA"/>
</dbReference>
<dbReference type="SUPFAM" id="SSF52540">
    <property type="entry name" value="P-loop containing nucleoside triphosphate hydrolases"/>
    <property type="match status" value="1"/>
</dbReference>
<evidence type="ECO:0000256" key="1">
    <source>
        <dbReference type="ARBA" id="ARBA00006611"/>
    </source>
</evidence>
<evidence type="ECO:0000256" key="3">
    <source>
        <dbReference type="ARBA" id="ARBA00022840"/>
    </source>
</evidence>
<dbReference type="InterPro" id="IPR037257">
    <property type="entry name" value="T2SS_E_N_sf"/>
</dbReference>
<dbReference type="PANTHER" id="PTHR30258">
    <property type="entry name" value="TYPE II SECRETION SYSTEM PROTEIN GSPE-RELATED"/>
    <property type="match status" value="1"/>
</dbReference>
<keyword evidence="6" id="KW-1185">Reference proteome</keyword>
<reference evidence="5 6" key="1">
    <citation type="submission" date="2022-06" db="EMBL/GenBank/DDBJ databases">
        <title>Ideonella sp. NS12-5 Genome sequencing and assembly.</title>
        <authorList>
            <person name="Jung Y."/>
        </authorList>
    </citation>
    <scope>NUCLEOTIDE SEQUENCE [LARGE SCALE GENOMIC DNA]</scope>
    <source>
        <strain evidence="5 6">NS12-5</strain>
    </source>
</reference>
<keyword evidence="2" id="KW-0547">Nucleotide-binding</keyword>
<evidence type="ECO:0000259" key="4">
    <source>
        <dbReference type="PROSITE" id="PS00662"/>
    </source>
</evidence>
<gene>
    <name evidence="5" type="primary">tadA</name>
    <name evidence="5" type="ORF">M0L44_04180</name>
</gene>
<evidence type="ECO:0000313" key="5">
    <source>
        <dbReference type="EMBL" id="MCO5975925.1"/>
    </source>
</evidence>
<comment type="similarity">
    <text evidence="1">Belongs to the GSP E family.</text>
</comment>
<dbReference type="InterPro" id="IPR007831">
    <property type="entry name" value="T2SS_GspE_N"/>
</dbReference>
<sequence>MSNMSQLPSFLTTDPHDDLAVPVAEPISGAFAWPTPPYAIYPTSLPQQEPEPCEIEGLNGKVMQASLLAYLPAQNVIQLVVPPARKAMALRPNRFRRITLLTPLRPSFMDRGAVPPELTDFHPSIDYRVDMMDGSVLTGRTVGHVEQPEGLFLFPPMDDQGTVQRLFCPRDVYARFQLGESLGSMLVAEDTASPAQIAEVLAMQSQLRERRLGDVLLGQDVVTREQLEAALETQASMPMVRIGEALLAMGHISQNQLDAALIEQRSNRTVPLGELLVRAGYIKRDALRSALARKMGYPVVQIETYPVDPAALRLVPFGLAQRLNVLPLQTLPGRLVVAMDDPSRKSLIDELSFASRSKVIPVLAATEDLAQPIISAYQRHGLIEQAQVNLSEPTRLSFDEKGTEHLLADLEQVRVSETDALEDPPIEQSDNTLVRLINTMIVEANAQGASDIHIEPQPGRGKLRVRFRLDGVLKPYLELPHTYRSALVARIKIMCDLDISERRRPQDGKINFARFVPSCPIELRVATIPTNNGLEDVVLRLLASNKALPPIEKLGLSPRNLLALKEAINRPYGLVLCVGPTGSGKTTTLHSALSCINTPERKIWTAEDPVEITQIGLRQVQVNPKIDWTFAKALRAFLRADPDVIMVGEIRDEETASIAIESSLTGHLVMSTLHTNSAAETVTRLLDMGLDPFNFADALLAVLAQRLVRRLCPDCRRAEPAPEEWINELLDDYLSAWKGRTGGPDRAALRQEWMQRHGNAGVLRRYHSPGCEKCNNTGLHGRAGIHELMTSSRAMRQLIHGKGHAEDIEQQALSEGMRTLRQDGIEKVLAGITSMEEVRATSNTR</sequence>
<protein>
    <submittedName>
        <fullName evidence="5">Flp pilus assembly complex ATPase component TadA</fullName>
    </submittedName>
</protein>
<dbReference type="Proteomes" id="UP001204851">
    <property type="component" value="Unassembled WGS sequence"/>
</dbReference>
<dbReference type="Gene3D" id="3.40.50.300">
    <property type="entry name" value="P-loop containing nucleotide triphosphate hydrolases"/>
    <property type="match status" value="1"/>
</dbReference>
<dbReference type="PANTHER" id="PTHR30258:SF1">
    <property type="entry name" value="PROTEIN TRANSPORT PROTEIN HOFB HOMOLOG"/>
    <property type="match status" value="1"/>
</dbReference>
<dbReference type="Pfam" id="PF05157">
    <property type="entry name" value="MshEN"/>
    <property type="match status" value="1"/>
</dbReference>
<evidence type="ECO:0000313" key="6">
    <source>
        <dbReference type="Proteomes" id="UP001204851"/>
    </source>
</evidence>